<dbReference type="AlphaFoldDB" id="G0N6E2"/>
<dbReference type="Proteomes" id="UP000008068">
    <property type="component" value="Unassembled WGS sequence"/>
</dbReference>
<reference evidence="2" key="1">
    <citation type="submission" date="2011-07" db="EMBL/GenBank/DDBJ databases">
        <authorList>
            <consortium name="Caenorhabditis brenneri Sequencing and Analysis Consortium"/>
            <person name="Wilson R.K."/>
        </authorList>
    </citation>
    <scope>NUCLEOTIDE SEQUENCE [LARGE SCALE GENOMIC DNA]</scope>
    <source>
        <strain evidence="2">PB2801</strain>
    </source>
</reference>
<evidence type="ECO:0000313" key="1">
    <source>
        <dbReference type="EMBL" id="EGT53702.1"/>
    </source>
</evidence>
<evidence type="ECO:0000313" key="2">
    <source>
        <dbReference type="Proteomes" id="UP000008068"/>
    </source>
</evidence>
<proteinExistence type="predicted"/>
<dbReference type="HOGENOM" id="CLU_1571990_0_0_1"/>
<sequence length="170" mass="20006">MLDFFPWLLHFDRAFPCCHDTFNSRQSHIIYTVTTCFTYKHTYIMKLQITYIKCDKIGKNPKICRKIVEITTLFSVPDFDISVPDFVFSVPDFVFSVPDFDTRSPIFGSPIFRATIFRSPIFRATIFRSPIFRATIFRSPIFRSPILIHGPRFWNSAENFDGVLENCQFF</sequence>
<name>G0N6E2_CAEBE</name>
<keyword evidence="2" id="KW-1185">Reference proteome</keyword>
<accession>G0N6E2</accession>
<gene>
    <name evidence="1" type="ORF">CAEBREN_07964</name>
</gene>
<protein>
    <submittedName>
        <fullName evidence="1">Uncharacterized protein</fullName>
    </submittedName>
</protein>
<organism evidence="2">
    <name type="scientific">Caenorhabditis brenneri</name>
    <name type="common">Nematode worm</name>
    <dbReference type="NCBI Taxonomy" id="135651"/>
    <lineage>
        <taxon>Eukaryota</taxon>
        <taxon>Metazoa</taxon>
        <taxon>Ecdysozoa</taxon>
        <taxon>Nematoda</taxon>
        <taxon>Chromadorea</taxon>
        <taxon>Rhabditida</taxon>
        <taxon>Rhabditina</taxon>
        <taxon>Rhabditomorpha</taxon>
        <taxon>Rhabditoidea</taxon>
        <taxon>Rhabditidae</taxon>
        <taxon>Peloderinae</taxon>
        <taxon>Caenorhabditis</taxon>
    </lineage>
</organism>
<dbReference type="EMBL" id="GL379843">
    <property type="protein sequence ID" value="EGT53702.1"/>
    <property type="molecule type" value="Genomic_DNA"/>
</dbReference>
<dbReference type="InParanoid" id="G0N6E2"/>